<dbReference type="GO" id="GO:0003824">
    <property type="term" value="F:catalytic activity"/>
    <property type="evidence" value="ECO:0007669"/>
    <property type="project" value="UniProtKB-ARBA"/>
</dbReference>
<dbReference type="InterPro" id="IPR001753">
    <property type="entry name" value="Enoyl-CoA_hydra/iso"/>
</dbReference>
<dbReference type="CDD" id="cd06558">
    <property type="entry name" value="crotonase-like"/>
    <property type="match status" value="1"/>
</dbReference>
<evidence type="ECO:0000313" key="1">
    <source>
        <dbReference type="EMBL" id="NVL09679.1"/>
    </source>
</evidence>
<dbReference type="Gene3D" id="3.90.226.10">
    <property type="entry name" value="2-enoyl-CoA Hydratase, Chain A, domain 1"/>
    <property type="match status" value="1"/>
</dbReference>
<dbReference type="SUPFAM" id="SSF52096">
    <property type="entry name" value="ClpP/crotonase"/>
    <property type="match status" value="1"/>
</dbReference>
<dbReference type="RefSeq" id="WP_176533068.1">
    <property type="nucleotide sequence ID" value="NZ_CP088022.1"/>
</dbReference>
<gene>
    <name evidence="1" type="ORF">HU230_28615</name>
</gene>
<dbReference type="AlphaFoldDB" id="A0A973WRH5"/>
<dbReference type="EMBL" id="JABWSX010000001">
    <property type="protein sequence ID" value="NVL09679.1"/>
    <property type="molecule type" value="Genomic_DNA"/>
</dbReference>
<name>A0A973WRH5_9BRAD</name>
<sequence>MIHKGPVLLDIADGIARLRLNRPDAANGMSAELLSALCDAIMVCHGHPDLRVVVLSGEGANFCAGGDVRAFASKGEKLPDYIRQATAYLQNAVSGLLRLEAPVIASVQGFAAGGGGFGLVCASDIVIAAESAKFLAGATRVAMAPDAGVSVTLSRLVGLRRAMSILLTNPVIPAAEALQMGIVTKVVPDAELADASLALARELAAGAPKALAATKRLVWAGTGTSIEQCLSEEARTVAELSGMADAREGLAAVIERRKPVFTGR</sequence>
<reference evidence="1" key="1">
    <citation type="submission" date="2020-06" db="EMBL/GenBank/DDBJ databases">
        <title>Whole Genome Sequence of Bradyrhizobium sp. Strain 66S1MB.</title>
        <authorList>
            <person name="Bromfield E."/>
            <person name="Cloutier S."/>
        </authorList>
    </citation>
    <scope>NUCLEOTIDE SEQUENCE</scope>
    <source>
        <strain evidence="1">66S1MB</strain>
    </source>
</reference>
<accession>A0A973WRH5</accession>
<dbReference type="PANTHER" id="PTHR43459">
    <property type="entry name" value="ENOYL-COA HYDRATASE"/>
    <property type="match status" value="1"/>
</dbReference>
<comment type="caution">
    <text evidence="1">The sequence shown here is derived from an EMBL/GenBank/DDBJ whole genome shotgun (WGS) entry which is preliminary data.</text>
</comment>
<dbReference type="PANTHER" id="PTHR43459:SF1">
    <property type="entry name" value="EG:BACN32G11.4 PROTEIN"/>
    <property type="match status" value="1"/>
</dbReference>
<dbReference type="InterPro" id="IPR029045">
    <property type="entry name" value="ClpP/crotonase-like_dom_sf"/>
</dbReference>
<organism evidence="1">
    <name type="scientific">Bradyrhizobium quebecense</name>
    <dbReference type="NCBI Taxonomy" id="2748629"/>
    <lineage>
        <taxon>Bacteria</taxon>
        <taxon>Pseudomonadati</taxon>
        <taxon>Pseudomonadota</taxon>
        <taxon>Alphaproteobacteria</taxon>
        <taxon>Hyphomicrobiales</taxon>
        <taxon>Nitrobacteraceae</taxon>
        <taxon>Bradyrhizobium</taxon>
    </lineage>
</organism>
<proteinExistence type="predicted"/>
<dbReference type="Pfam" id="PF00378">
    <property type="entry name" value="ECH_1"/>
    <property type="match status" value="1"/>
</dbReference>
<protein>
    <submittedName>
        <fullName evidence="1">Enoyl-CoA hydratase/isomerase family protein</fullName>
    </submittedName>
</protein>